<dbReference type="RefSeq" id="WP_115274976.1">
    <property type="nucleotide sequence ID" value="NZ_UGUY01000001.1"/>
</dbReference>
<dbReference type="PANTHER" id="PTHR30289:SF1">
    <property type="entry name" value="PEBP (PHOSPHATIDYLETHANOLAMINE-BINDING PROTEIN) FAMILY PROTEIN"/>
    <property type="match status" value="1"/>
</dbReference>
<keyword evidence="1" id="KW-0732">Signal</keyword>
<feature type="chain" id="PRO_5016565504" evidence="1">
    <location>
        <begin position="19"/>
        <end position="183"/>
    </location>
</feature>
<sequence length="183" mass="18927">MNLKPWLFAALLPCTALAVGSGSGALSISSASFTDGGVIALQQVGPDPACGAGEQRTPQLSWTNLPAGTRSLALVMFDPDGGKGIGVVHWVAYNIDPELGSLEEGKYALTTKGVTVGRNSRGTLTYRGPCPPAGDNPHHYALTLIATDIPIGVLPEGLDRNGLMELLQGHALGAQSLVGRYGH</sequence>
<dbReference type="Pfam" id="PF01161">
    <property type="entry name" value="PBP"/>
    <property type="match status" value="1"/>
</dbReference>
<reference evidence="2 3" key="1">
    <citation type="submission" date="2018-06" db="EMBL/GenBank/DDBJ databases">
        <authorList>
            <consortium name="Pathogen Informatics"/>
            <person name="Doyle S."/>
        </authorList>
    </citation>
    <scope>NUCLEOTIDE SEQUENCE [LARGE SCALE GENOMIC DNA]</scope>
    <source>
        <strain evidence="2 3">NCTC7914</strain>
    </source>
</reference>
<proteinExistence type="predicted"/>
<dbReference type="NCBIfam" id="TIGR00481">
    <property type="entry name" value="YbhB/YbcL family Raf kinase inhibitor-like protein"/>
    <property type="match status" value="1"/>
</dbReference>
<dbReference type="InterPro" id="IPR036610">
    <property type="entry name" value="PEBP-like_sf"/>
</dbReference>
<dbReference type="EMBL" id="UGUY01000001">
    <property type="protein sequence ID" value="SUD69927.1"/>
    <property type="molecule type" value="Genomic_DNA"/>
</dbReference>
<evidence type="ECO:0000313" key="2">
    <source>
        <dbReference type="EMBL" id="SUD69927.1"/>
    </source>
</evidence>
<dbReference type="Gene3D" id="3.90.280.10">
    <property type="entry name" value="PEBP-like"/>
    <property type="match status" value="1"/>
</dbReference>
<accession>A0A379KRI4</accession>
<dbReference type="CDD" id="cd00865">
    <property type="entry name" value="PEBP_bact_arch"/>
    <property type="match status" value="1"/>
</dbReference>
<dbReference type="InterPro" id="IPR005247">
    <property type="entry name" value="YbhB_YbcL/LppC-like"/>
</dbReference>
<gene>
    <name evidence="2" type="ORF">NCTC7914_04076</name>
</gene>
<name>A0A379KRI4_PSEPU</name>
<dbReference type="PANTHER" id="PTHR30289">
    <property type="entry name" value="UNCHARACTERIZED PROTEIN YBCL-RELATED"/>
    <property type="match status" value="1"/>
</dbReference>
<organism evidence="2 3">
    <name type="scientific">Pseudomonas putida</name>
    <name type="common">Arthrobacter siderocapsulatus</name>
    <dbReference type="NCBI Taxonomy" id="303"/>
    <lineage>
        <taxon>Bacteria</taxon>
        <taxon>Pseudomonadati</taxon>
        <taxon>Pseudomonadota</taxon>
        <taxon>Gammaproteobacteria</taxon>
        <taxon>Pseudomonadales</taxon>
        <taxon>Pseudomonadaceae</taxon>
        <taxon>Pseudomonas</taxon>
    </lineage>
</organism>
<dbReference type="SUPFAM" id="SSF49777">
    <property type="entry name" value="PEBP-like"/>
    <property type="match status" value="1"/>
</dbReference>
<dbReference type="Proteomes" id="UP000254602">
    <property type="component" value="Unassembled WGS sequence"/>
</dbReference>
<feature type="signal peptide" evidence="1">
    <location>
        <begin position="1"/>
        <end position="18"/>
    </location>
</feature>
<protein>
    <submittedName>
        <fullName evidence="2">PEBP family protein</fullName>
    </submittedName>
</protein>
<dbReference type="InterPro" id="IPR008914">
    <property type="entry name" value="PEBP"/>
</dbReference>
<dbReference type="AlphaFoldDB" id="A0A379KRI4"/>
<evidence type="ECO:0000256" key="1">
    <source>
        <dbReference type="SAM" id="SignalP"/>
    </source>
</evidence>
<evidence type="ECO:0000313" key="3">
    <source>
        <dbReference type="Proteomes" id="UP000254602"/>
    </source>
</evidence>